<organism evidence="1 2">
    <name type="scientific">Segatella salivae F0493</name>
    <dbReference type="NCBI Taxonomy" id="1395125"/>
    <lineage>
        <taxon>Bacteria</taxon>
        <taxon>Pseudomonadati</taxon>
        <taxon>Bacteroidota</taxon>
        <taxon>Bacteroidia</taxon>
        <taxon>Bacteroidales</taxon>
        <taxon>Prevotellaceae</taxon>
        <taxon>Segatella</taxon>
    </lineage>
</organism>
<proteinExistence type="predicted"/>
<sequence>MQTSTKKETFNLSSAAISYAKILQTSTKKETFSLSSAAISYAKIVFFHCCTINITK</sequence>
<dbReference type="PATRIC" id="fig|1395125.3.peg.2342"/>
<evidence type="ECO:0000313" key="2">
    <source>
        <dbReference type="Proteomes" id="UP000017023"/>
    </source>
</evidence>
<gene>
    <name evidence="1" type="ORF">HMPREF9145_1751</name>
</gene>
<protein>
    <submittedName>
        <fullName evidence="1">Uncharacterized protein</fullName>
    </submittedName>
</protein>
<name>U2L2C0_9BACT</name>
<dbReference type="AlphaFoldDB" id="U2L2C0"/>
<dbReference type="EMBL" id="AWGW01000029">
    <property type="protein sequence ID" value="ERJ98672.1"/>
    <property type="molecule type" value="Genomic_DNA"/>
</dbReference>
<evidence type="ECO:0000313" key="1">
    <source>
        <dbReference type="EMBL" id="ERJ98672.1"/>
    </source>
</evidence>
<comment type="caution">
    <text evidence="1">The sequence shown here is derived from an EMBL/GenBank/DDBJ whole genome shotgun (WGS) entry which is preliminary data.</text>
</comment>
<dbReference type="Proteomes" id="UP000017023">
    <property type="component" value="Unassembled WGS sequence"/>
</dbReference>
<accession>U2L2C0</accession>
<reference evidence="1 2" key="1">
    <citation type="submission" date="2013-08" db="EMBL/GenBank/DDBJ databases">
        <authorList>
            <person name="Durkin A.S."/>
            <person name="Haft D.R."/>
            <person name="McCorrison J."/>
            <person name="Torralba M."/>
            <person name="Gillis M."/>
            <person name="Haft D.H."/>
            <person name="Methe B."/>
            <person name="Sutton G."/>
            <person name="Nelson K.E."/>
        </authorList>
    </citation>
    <scope>NUCLEOTIDE SEQUENCE [LARGE SCALE GENOMIC DNA]</scope>
    <source>
        <strain evidence="1 2">F0493</strain>
    </source>
</reference>